<dbReference type="Gene3D" id="3.90.550.10">
    <property type="entry name" value="Spore Coat Polysaccharide Biosynthesis Protein SpsA, Chain A"/>
    <property type="match status" value="1"/>
</dbReference>
<dbReference type="RefSeq" id="WP_144687872.1">
    <property type="nucleotide sequence ID" value="NZ_VLLQ01000002.1"/>
</dbReference>
<gene>
    <name evidence="2" type="ORF">GJE22_03570</name>
</gene>
<dbReference type="InterPro" id="IPR050834">
    <property type="entry name" value="Glycosyltransf_2"/>
</dbReference>
<dbReference type="GO" id="GO:0016740">
    <property type="term" value="F:transferase activity"/>
    <property type="evidence" value="ECO:0007669"/>
    <property type="project" value="UniProtKB-KW"/>
</dbReference>
<feature type="domain" description="Glycosyltransferase 2-like" evidence="1">
    <location>
        <begin position="3"/>
        <end position="67"/>
    </location>
</feature>
<evidence type="ECO:0000313" key="3">
    <source>
        <dbReference type="Proteomes" id="UP000470010"/>
    </source>
</evidence>
<dbReference type="PANTHER" id="PTHR43685">
    <property type="entry name" value="GLYCOSYLTRANSFERASE"/>
    <property type="match status" value="1"/>
</dbReference>
<dbReference type="InterPro" id="IPR029044">
    <property type="entry name" value="Nucleotide-diphossugar_trans"/>
</dbReference>
<sequence>MVSVYCATYNHVQYIQDALESFVAQKTSFPFEVIVHDDASTDGTSEIIQDYASRYPQIHPVIESENQYSKHRSFFYEDILPTIKGKY</sequence>
<keyword evidence="3" id="KW-1185">Reference proteome</keyword>
<evidence type="ECO:0000313" key="2">
    <source>
        <dbReference type="EMBL" id="MRX79687.1"/>
    </source>
</evidence>
<accession>A0A7K0G7B1</accession>
<dbReference type="EMBL" id="VTFZ01000002">
    <property type="protein sequence ID" value="MRX79687.1"/>
    <property type="molecule type" value="Genomic_DNA"/>
</dbReference>
<dbReference type="SUPFAM" id="SSF53448">
    <property type="entry name" value="Nucleotide-diphospho-sugar transferases"/>
    <property type="match status" value="1"/>
</dbReference>
<proteinExistence type="predicted"/>
<protein>
    <submittedName>
        <fullName evidence="2">Glycosyltransferase</fullName>
    </submittedName>
</protein>
<dbReference type="InterPro" id="IPR001173">
    <property type="entry name" value="Glyco_trans_2-like"/>
</dbReference>
<name>A0A7K0G7B1_9ACTN</name>
<dbReference type="Proteomes" id="UP000470010">
    <property type="component" value="Unassembled WGS sequence"/>
</dbReference>
<reference evidence="3" key="1">
    <citation type="submission" date="2019-08" db="EMBL/GenBank/DDBJ databases">
        <title>Arthrobacter sp. nov., isolated from plateau pika and Tibetan wild ass.</title>
        <authorList>
            <person name="Ge Y."/>
        </authorList>
    </citation>
    <scope>NUCLEOTIDE SEQUENCE [LARGE SCALE GENOMIC DNA]</scope>
    <source>
        <strain evidence="3">HF-1365</strain>
    </source>
</reference>
<dbReference type="Pfam" id="PF00535">
    <property type="entry name" value="Glycos_transf_2"/>
    <property type="match status" value="1"/>
</dbReference>
<keyword evidence="2" id="KW-0808">Transferase</keyword>
<organism evidence="2 3">
    <name type="scientific">Enorma shizhengliae</name>
    <dbReference type="NCBI Taxonomy" id="2606615"/>
    <lineage>
        <taxon>Bacteria</taxon>
        <taxon>Bacillati</taxon>
        <taxon>Actinomycetota</taxon>
        <taxon>Coriobacteriia</taxon>
        <taxon>Coriobacteriales</taxon>
        <taxon>Coriobacteriaceae</taxon>
        <taxon>Enorma</taxon>
    </lineage>
</organism>
<dbReference type="PANTHER" id="PTHR43685:SF2">
    <property type="entry name" value="GLYCOSYLTRANSFERASE 2-LIKE DOMAIN-CONTAINING PROTEIN"/>
    <property type="match status" value="1"/>
</dbReference>
<dbReference type="AlphaFoldDB" id="A0A7K0G7B1"/>
<evidence type="ECO:0000259" key="1">
    <source>
        <dbReference type="Pfam" id="PF00535"/>
    </source>
</evidence>
<comment type="caution">
    <text evidence="2">The sequence shown here is derived from an EMBL/GenBank/DDBJ whole genome shotgun (WGS) entry which is preliminary data.</text>
</comment>